<feature type="chain" id="PRO_5022938284" description="Lipoprotein" evidence="1">
    <location>
        <begin position="30"/>
        <end position="291"/>
    </location>
</feature>
<accession>A0A5B0HCK9</accession>
<comment type="caution">
    <text evidence="2">The sequence shown here is derived from an EMBL/GenBank/DDBJ whole genome shotgun (WGS) entry which is preliminary data.</text>
</comment>
<dbReference type="EMBL" id="VTUZ01000005">
    <property type="protein sequence ID" value="KAA1012927.1"/>
    <property type="molecule type" value="Genomic_DNA"/>
</dbReference>
<keyword evidence="3" id="KW-1185">Reference proteome</keyword>
<reference evidence="2 3" key="1">
    <citation type="submission" date="2019-08" db="EMBL/GenBank/DDBJ databases">
        <title>Paraburkholderia sp. DCY113.</title>
        <authorList>
            <person name="Kang J."/>
        </authorList>
    </citation>
    <scope>NUCLEOTIDE SEQUENCE [LARGE SCALE GENOMIC DNA]</scope>
    <source>
        <strain evidence="2 3">DCY113</strain>
    </source>
</reference>
<gene>
    <name evidence="2" type="ORF">FVF58_08990</name>
</gene>
<organism evidence="2 3">
    <name type="scientific">Paraburkholderia panacisoli</name>
    <dbReference type="NCBI Taxonomy" id="2603818"/>
    <lineage>
        <taxon>Bacteria</taxon>
        <taxon>Pseudomonadati</taxon>
        <taxon>Pseudomonadota</taxon>
        <taxon>Betaproteobacteria</taxon>
        <taxon>Burkholderiales</taxon>
        <taxon>Burkholderiaceae</taxon>
        <taxon>Paraburkholderia</taxon>
    </lineage>
</organism>
<dbReference type="Proteomes" id="UP000325273">
    <property type="component" value="Unassembled WGS sequence"/>
</dbReference>
<evidence type="ECO:0000313" key="3">
    <source>
        <dbReference type="Proteomes" id="UP000325273"/>
    </source>
</evidence>
<dbReference type="PROSITE" id="PS51257">
    <property type="entry name" value="PROKAR_LIPOPROTEIN"/>
    <property type="match status" value="1"/>
</dbReference>
<name>A0A5B0HCK9_9BURK</name>
<evidence type="ECO:0000256" key="1">
    <source>
        <dbReference type="SAM" id="SignalP"/>
    </source>
</evidence>
<evidence type="ECO:0000313" key="2">
    <source>
        <dbReference type="EMBL" id="KAA1012927.1"/>
    </source>
</evidence>
<evidence type="ECO:0008006" key="4">
    <source>
        <dbReference type="Google" id="ProtNLM"/>
    </source>
</evidence>
<feature type="signal peptide" evidence="1">
    <location>
        <begin position="1"/>
        <end position="29"/>
    </location>
</feature>
<proteinExistence type="predicted"/>
<dbReference type="RefSeq" id="WP_149669557.1">
    <property type="nucleotide sequence ID" value="NZ_VTUZ01000005.1"/>
</dbReference>
<sequence>MVKNSLVLLGGAACAAALLLSGCAQTSQATISSTLNTPLRFPADSISGSPVSQSDVNRAVAEAIARDTRYPFRQSWNGNFYVFHGAYVTQKPDNHVVVTYAHGNNMSPSQLGYQTTKYQSNAAFSVRVGEVRNNTAIISLEPNVSVTRGTDAIGIPLSALAPTPALESELHDVLSNPDRIIVRRQTHVEGEINVAFNSESTYANFMRKLGKYSFARGDEPKTNDIEKSGAYKLTIGVETIPLFVDVVPYRNGSKVMYKMDVPYMLSASGAASPRQGDIDEAKKQIARVAND</sequence>
<protein>
    <recommendedName>
        <fullName evidence="4">Lipoprotein</fullName>
    </recommendedName>
</protein>
<keyword evidence="1" id="KW-0732">Signal</keyword>
<dbReference type="AlphaFoldDB" id="A0A5B0HCK9"/>